<dbReference type="EMBL" id="OV696691">
    <property type="protein sequence ID" value="CAH1268552.1"/>
    <property type="molecule type" value="Genomic_DNA"/>
</dbReference>
<sequence>MDRRIGKIWNLFILTALLGLAGGVVVPTTHGDVNGVEFPTSSIGGAVFDRVHIFAGIPYAAPPVGDLRWRPPQDPAGWTGVRDATQFGNRCPQVRESTFARRSPLHELSHRSNSSSEDCLYLNVYTPNVSSAADLPVMLWIHGGGLALGTGDSYPAEIPTSLHNVVMVTINYRLSNLGFLPTGDPETDGNVALLDMAKALQWVQANIRNFGGDPDRVTIFGQSGGGWAVSLLVMSPETRGLFRRAISQSGVAGIGISRKGDTTRTETLAARVNCTTASFDEMMTCLRSKPALELMTFDLENDPVLAIVGGRFLPDDPWDLMHKNQVNEVDYLLGTNNDEMAYYYGPLVADGLNRTKLEAILPTSLQQIADQFPDGDVDSIVQPVIDQYMDRDNDDPSYIRHQFLQLETDAWFTAPTTHMAQTQAALGSRVYQYELQHRLSLPLVSERPPYVKADHGNDLQYIFGIPLLRDVTGNSWRYNFTQGERDLSLDMMAYWVNFATNGDPNDFTGAARMRDLVTWPRYMTSSQSYLKLDVTSSADVKIRESNMKFWNEEVPRLMGKEVTTGEQTFIKGRFSSRVHIYQRRDKRDTMDRRAGETSGVGTLIVLAALLGLAGGVVVPTTYGDVNGMEFPTSSIGGAVFDRVHIFKGIPYAAPPVGDLRWRPPQDPVGWTGVRDATQFGNRCPQVVDMQAPPGSPLKELITYGSNSSSEDCLFLNVYTPNLASAADLPVMLWLHGGGMGLGTADSYPAEIPTSLHNVVMVTINYRLGNLGFLPTGDAETDGNVGLLDMAKALQWVQDSIRNFGGDPDRVTIFGQSGGGWGVSLLVMSPETRGLFRRAISQSGVAGIGTSRRGDITKTEALAASFNCTTASFDDMMICLRSKPAQDLLTYDPTVPIVGGSFLPDDLWDLMHKKQVNEVDYLLGTNNDEYGYGMLAAVPQVTAEGLNRTVLPAILPTQLQVIADQFPDGSVSSIVQPVIDQYMGPDNDDPIYTRDQFIQLMTDSWFTAPTAHMAQAEAAHDSQVYQYEFQHRTSVFSERPPYVGADHGDDLFYMFGITLLLDDNGNYKYSFTQEERDLSLDLMAYWVNFAANGNPNDFTGAARMRDLVTWPRYMTSSQSYLKLDVTSSADVKIRESNMKFWNEEVPRLMGKEVTTGGVEKSTWSLTLVAFSAVLYLLL</sequence>
<dbReference type="InterPro" id="IPR019819">
    <property type="entry name" value="Carboxylesterase_B_CS"/>
</dbReference>
<dbReference type="InterPro" id="IPR019826">
    <property type="entry name" value="Carboxylesterase_B_AS"/>
</dbReference>
<dbReference type="SUPFAM" id="SSF53474">
    <property type="entry name" value="alpha/beta-Hydrolases"/>
    <property type="match status" value="2"/>
</dbReference>
<gene>
    <name evidence="5" type="primary">CES2</name>
    <name evidence="5" type="ORF">BLAG_LOCUS21456</name>
</gene>
<dbReference type="OrthoDB" id="3200163at2759"/>
<comment type="similarity">
    <text evidence="1">Belongs to the type-B carboxylesterase/lipase family.</text>
</comment>
<evidence type="ECO:0000313" key="5">
    <source>
        <dbReference type="EMBL" id="CAH1268552.1"/>
    </source>
</evidence>
<dbReference type="InterPro" id="IPR050309">
    <property type="entry name" value="Type-B_Carboxylest/Lipase"/>
</dbReference>
<dbReference type="AlphaFoldDB" id="A0A8K0A3E3"/>
<evidence type="ECO:0000256" key="2">
    <source>
        <dbReference type="ARBA" id="ARBA00022801"/>
    </source>
</evidence>
<dbReference type="PROSITE" id="PS00941">
    <property type="entry name" value="CARBOXYLESTERASE_B_2"/>
    <property type="match status" value="2"/>
</dbReference>
<evidence type="ECO:0000256" key="1">
    <source>
        <dbReference type="ARBA" id="ARBA00005964"/>
    </source>
</evidence>
<organism evidence="5 6">
    <name type="scientific">Branchiostoma lanceolatum</name>
    <name type="common">Common lancelet</name>
    <name type="synonym">Amphioxus lanceolatum</name>
    <dbReference type="NCBI Taxonomy" id="7740"/>
    <lineage>
        <taxon>Eukaryota</taxon>
        <taxon>Metazoa</taxon>
        <taxon>Chordata</taxon>
        <taxon>Cephalochordata</taxon>
        <taxon>Leptocardii</taxon>
        <taxon>Amphioxiformes</taxon>
        <taxon>Branchiostomatidae</taxon>
        <taxon>Branchiostoma</taxon>
    </lineage>
</organism>
<dbReference type="FunFam" id="3.40.50.1820:FF:000128">
    <property type="entry name" value="Carboxylic ester hydrolase"/>
    <property type="match status" value="2"/>
</dbReference>
<dbReference type="GO" id="GO:0016787">
    <property type="term" value="F:hydrolase activity"/>
    <property type="evidence" value="ECO:0007669"/>
    <property type="project" value="UniProtKB-KW"/>
</dbReference>
<feature type="domain" description="Carboxylesterase type B" evidence="4">
    <location>
        <begin position="25"/>
        <end position="550"/>
    </location>
</feature>
<evidence type="ECO:0000259" key="4">
    <source>
        <dbReference type="Pfam" id="PF00135"/>
    </source>
</evidence>
<evidence type="ECO:0000256" key="3">
    <source>
        <dbReference type="SAM" id="SignalP"/>
    </source>
</evidence>
<keyword evidence="6" id="KW-1185">Reference proteome</keyword>
<dbReference type="Proteomes" id="UP000838412">
    <property type="component" value="Chromosome 6"/>
</dbReference>
<reference evidence="5" key="1">
    <citation type="submission" date="2022-01" db="EMBL/GenBank/DDBJ databases">
        <authorList>
            <person name="Braso-Vives M."/>
        </authorList>
    </citation>
    <scope>NUCLEOTIDE SEQUENCE</scope>
</reference>
<feature type="signal peptide" evidence="3">
    <location>
        <begin position="1"/>
        <end position="23"/>
    </location>
</feature>
<dbReference type="InterPro" id="IPR002018">
    <property type="entry name" value="CarbesteraseB"/>
</dbReference>
<dbReference type="PROSITE" id="PS00122">
    <property type="entry name" value="CARBOXYLESTERASE_B_1"/>
    <property type="match status" value="2"/>
</dbReference>
<evidence type="ECO:0000313" key="6">
    <source>
        <dbReference type="Proteomes" id="UP000838412"/>
    </source>
</evidence>
<accession>A0A8K0A3E3</accession>
<feature type="domain" description="Carboxylesterase type B" evidence="4">
    <location>
        <begin position="617"/>
        <end position="1140"/>
    </location>
</feature>
<feature type="chain" id="PRO_5035451301" evidence="3">
    <location>
        <begin position="24"/>
        <end position="1177"/>
    </location>
</feature>
<name>A0A8K0A3E3_BRALA</name>
<keyword evidence="3" id="KW-0732">Signal</keyword>
<dbReference type="Gene3D" id="3.40.50.1820">
    <property type="entry name" value="alpha/beta hydrolase"/>
    <property type="match status" value="2"/>
</dbReference>
<dbReference type="Pfam" id="PF00135">
    <property type="entry name" value="COesterase"/>
    <property type="match status" value="2"/>
</dbReference>
<proteinExistence type="inferred from homology"/>
<dbReference type="PANTHER" id="PTHR11559">
    <property type="entry name" value="CARBOXYLESTERASE"/>
    <property type="match status" value="1"/>
</dbReference>
<dbReference type="InterPro" id="IPR029058">
    <property type="entry name" value="AB_hydrolase_fold"/>
</dbReference>
<keyword evidence="2" id="KW-0378">Hydrolase</keyword>
<protein>
    <submittedName>
        <fullName evidence="5">CES2 protein</fullName>
    </submittedName>
</protein>